<organism evidence="3 4">
    <name type="scientific">Haemonchus contortus</name>
    <name type="common">Barber pole worm</name>
    <dbReference type="NCBI Taxonomy" id="6289"/>
    <lineage>
        <taxon>Eukaryota</taxon>
        <taxon>Metazoa</taxon>
        <taxon>Ecdysozoa</taxon>
        <taxon>Nematoda</taxon>
        <taxon>Chromadorea</taxon>
        <taxon>Rhabditida</taxon>
        <taxon>Rhabditina</taxon>
        <taxon>Rhabditomorpha</taxon>
        <taxon>Strongyloidea</taxon>
        <taxon>Trichostrongylidae</taxon>
        <taxon>Haemonchus</taxon>
    </lineage>
</organism>
<evidence type="ECO:0000259" key="2">
    <source>
        <dbReference type="Pfam" id="PF03407"/>
    </source>
</evidence>
<dbReference type="InterPro" id="IPR005069">
    <property type="entry name" value="Nucl-diP-sugar_transferase"/>
</dbReference>
<dbReference type="Proteomes" id="UP000025227">
    <property type="component" value="Unplaced"/>
</dbReference>
<keyword evidence="1" id="KW-0472">Membrane</keyword>
<feature type="transmembrane region" description="Helical" evidence="1">
    <location>
        <begin position="21"/>
        <end position="41"/>
    </location>
</feature>
<protein>
    <submittedName>
        <fullName evidence="4">Ras-GEF domain-containing protein</fullName>
    </submittedName>
</protein>
<dbReference type="PANTHER" id="PTHR31967">
    <property type="entry name" value="GROUNDHOG (HEDGEHOG-LIKE FAMILY)-RELATED"/>
    <property type="match status" value="1"/>
</dbReference>
<evidence type="ECO:0000256" key="1">
    <source>
        <dbReference type="SAM" id="Phobius"/>
    </source>
</evidence>
<accession>A0A7I4XXT5</accession>
<keyword evidence="1" id="KW-0812">Transmembrane</keyword>
<dbReference type="OMA" id="FQRANFI"/>
<dbReference type="PANTHER" id="PTHR31967:SF24">
    <property type="entry name" value="NUCLEOTIDE-DIPHOSPHO-SUGAR TRANSFERASE DOMAIN-CONTAINING PROTEIN"/>
    <property type="match status" value="1"/>
</dbReference>
<feature type="domain" description="Nucleotide-diphospho-sugar transferase" evidence="2">
    <location>
        <begin position="118"/>
        <end position="318"/>
    </location>
</feature>
<proteinExistence type="predicted"/>
<dbReference type="OrthoDB" id="5838555at2759"/>
<keyword evidence="1" id="KW-1133">Transmembrane helix</keyword>
<dbReference type="WBParaSite" id="HCON_00018340-00002">
    <property type="protein sequence ID" value="HCON_00018340-00002"/>
    <property type="gene ID" value="HCON_00018340"/>
</dbReference>
<reference evidence="4" key="1">
    <citation type="submission" date="2020-12" db="UniProtKB">
        <authorList>
            <consortium name="WormBaseParasite"/>
        </authorList>
    </citation>
    <scope>IDENTIFICATION</scope>
    <source>
        <strain evidence="4">MHco3</strain>
    </source>
</reference>
<sequence>RPMLELWRMGIKADAGHHSCLSYKTCLLLLVALLLVIKTYYDAKPAFPRWRRMGRVIANVEKYSKILTREVIEKDHSFREFSDLLAKRKDPPYLLYLDKGFLNLTLNHICNLEYMPGALTRLAIVSFNREVEKQLKNIHPYIPSVTLDLSAVKSTIPEDLENRRYIVYQLVLMLRSHIAAVLSSRGISFWSMQQDSLWTENFVSMEVEKHYPHSQLIFDTVGNDQFPIYDRLMPQWICGSTFFARAGPVTVDFFKKVAHLMTRRQSPDSSIMTYLCGAKYYKCATLPRWIVSSSNFFMGNRNITPIIIQVDHESKLPKMELFKKENFVFVDDDGSCNASAVIQIKHAVTNALMEVREDPHETEESILDHITWSLHRWLGFDPYYHKRFLRVHETLV</sequence>
<name>A0A7I4XXT5_HAECO</name>
<dbReference type="AlphaFoldDB" id="A0A7I4XXT5"/>
<dbReference type="Pfam" id="PF03407">
    <property type="entry name" value="Nucleotid_trans"/>
    <property type="match status" value="1"/>
</dbReference>
<keyword evidence="3" id="KW-1185">Reference proteome</keyword>
<evidence type="ECO:0000313" key="3">
    <source>
        <dbReference type="Proteomes" id="UP000025227"/>
    </source>
</evidence>
<evidence type="ECO:0000313" key="4">
    <source>
        <dbReference type="WBParaSite" id="HCON_00018340-00002"/>
    </source>
</evidence>